<evidence type="ECO:0000256" key="1">
    <source>
        <dbReference type="ARBA" id="ARBA00022491"/>
    </source>
</evidence>
<evidence type="ECO:0000256" key="3">
    <source>
        <dbReference type="ARBA" id="ARBA00023125"/>
    </source>
</evidence>
<dbReference type="GO" id="GO:0003700">
    <property type="term" value="F:DNA-binding transcription factor activity"/>
    <property type="evidence" value="ECO:0007669"/>
    <property type="project" value="TreeGrafter"/>
</dbReference>
<dbReference type="PRINTS" id="PR00400">
    <property type="entry name" value="TETREPRESSOR"/>
</dbReference>
<dbReference type="SUPFAM" id="SSF48498">
    <property type="entry name" value="Tetracyclin repressor-like, C-terminal domain"/>
    <property type="match status" value="1"/>
</dbReference>
<dbReference type="GO" id="GO:0000976">
    <property type="term" value="F:transcription cis-regulatory region binding"/>
    <property type="evidence" value="ECO:0007669"/>
    <property type="project" value="TreeGrafter"/>
</dbReference>
<dbReference type="SUPFAM" id="SSF46689">
    <property type="entry name" value="Homeodomain-like"/>
    <property type="match status" value="1"/>
</dbReference>
<keyword evidence="9" id="KW-1185">Reference proteome</keyword>
<organism evidence="8 9">
    <name type="scientific">Geodermatophilus saharensis</name>
    <dbReference type="NCBI Taxonomy" id="1137994"/>
    <lineage>
        <taxon>Bacteria</taxon>
        <taxon>Bacillati</taxon>
        <taxon>Actinomycetota</taxon>
        <taxon>Actinomycetes</taxon>
        <taxon>Geodermatophilales</taxon>
        <taxon>Geodermatophilaceae</taxon>
        <taxon>Geodermatophilus</taxon>
    </lineage>
</organism>
<dbReference type="PANTHER" id="PTHR30055">
    <property type="entry name" value="HTH-TYPE TRANSCRIPTIONAL REGULATOR RUTR"/>
    <property type="match status" value="1"/>
</dbReference>
<keyword evidence="3 5" id="KW-0238">DNA-binding</keyword>
<evidence type="ECO:0000313" key="8">
    <source>
        <dbReference type="EMBL" id="SNS14482.1"/>
    </source>
</evidence>
<dbReference type="Gene3D" id="1.10.357.10">
    <property type="entry name" value="Tetracycline Repressor, domain 2"/>
    <property type="match status" value="1"/>
</dbReference>
<dbReference type="InterPro" id="IPR050109">
    <property type="entry name" value="HTH-type_TetR-like_transc_reg"/>
</dbReference>
<feature type="region of interest" description="Disordered" evidence="6">
    <location>
        <begin position="218"/>
        <end position="245"/>
    </location>
</feature>
<evidence type="ECO:0000259" key="7">
    <source>
        <dbReference type="PROSITE" id="PS50977"/>
    </source>
</evidence>
<reference evidence="9" key="1">
    <citation type="submission" date="2017-06" db="EMBL/GenBank/DDBJ databases">
        <authorList>
            <person name="Varghese N."/>
            <person name="Submissions S."/>
        </authorList>
    </citation>
    <scope>NUCLEOTIDE SEQUENCE [LARGE SCALE GENOMIC DNA]</scope>
    <source>
        <strain evidence="9">DSM 45423</strain>
    </source>
</reference>
<sequence length="245" mass="26409">MTSSARAPRRPLTRRRVLEVAADLADRHGLEALSMRRLGEALGVEAMSLYSHVANKDDLLDGMVDAVFAEIDLPSADDGWRAAVRQRAVSVRAVLRRHRWAIGLMESRTSPGPATLAHHDAAIGVLRAGGFSVPQTAHALSVLDSYVYGFALQEKGLPFQTADEAAEVVQAMSARIPADRYPHLVELATQHALRPGYDYGEEFEIGLDLVLDGLERLRRPQRRPGAGSPGAGRGPGAEQPPPCAG</sequence>
<keyword evidence="4" id="KW-0804">Transcription</keyword>
<feature type="domain" description="HTH tetR-type" evidence="7">
    <location>
        <begin position="11"/>
        <end position="71"/>
    </location>
</feature>
<dbReference type="PANTHER" id="PTHR30055:SF151">
    <property type="entry name" value="TRANSCRIPTIONAL REGULATORY PROTEIN"/>
    <property type="match status" value="1"/>
</dbReference>
<keyword evidence="2" id="KW-0805">Transcription regulation</keyword>
<evidence type="ECO:0000256" key="2">
    <source>
        <dbReference type="ARBA" id="ARBA00023015"/>
    </source>
</evidence>
<dbReference type="GO" id="GO:0045892">
    <property type="term" value="P:negative regulation of DNA-templated transcription"/>
    <property type="evidence" value="ECO:0007669"/>
    <property type="project" value="InterPro"/>
</dbReference>
<accession>A0A239C3J6</accession>
<dbReference type="AlphaFoldDB" id="A0A239C3J6"/>
<dbReference type="InterPro" id="IPR003012">
    <property type="entry name" value="Tet_transcr_reg_TetR"/>
</dbReference>
<dbReference type="PROSITE" id="PS50977">
    <property type="entry name" value="HTH_TETR_2"/>
    <property type="match status" value="1"/>
</dbReference>
<feature type="DNA-binding region" description="H-T-H motif" evidence="5">
    <location>
        <begin position="34"/>
        <end position="53"/>
    </location>
</feature>
<protein>
    <submittedName>
        <fullName evidence="8">Transcriptional regulator, TetR family</fullName>
    </submittedName>
</protein>
<evidence type="ECO:0000256" key="6">
    <source>
        <dbReference type="SAM" id="MobiDB-lite"/>
    </source>
</evidence>
<proteinExistence type="predicted"/>
<dbReference type="InterPro" id="IPR004111">
    <property type="entry name" value="Repressor_TetR_C"/>
</dbReference>
<dbReference type="InterPro" id="IPR001647">
    <property type="entry name" value="HTH_TetR"/>
</dbReference>
<dbReference type="GO" id="GO:0046677">
    <property type="term" value="P:response to antibiotic"/>
    <property type="evidence" value="ECO:0007669"/>
    <property type="project" value="InterPro"/>
</dbReference>
<evidence type="ECO:0000256" key="4">
    <source>
        <dbReference type="ARBA" id="ARBA00023163"/>
    </source>
</evidence>
<dbReference type="RefSeq" id="WP_245817049.1">
    <property type="nucleotide sequence ID" value="NZ_FZOH01000002.1"/>
</dbReference>
<keyword evidence="1" id="KW-0678">Repressor</keyword>
<dbReference type="EMBL" id="FZOH01000002">
    <property type="protein sequence ID" value="SNS14482.1"/>
    <property type="molecule type" value="Genomic_DNA"/>
</dbReference>
<dbReference type="Proteomes" id="UP000198386">
    <property type="component" value="Unassembled WGS sequence"/>
</dbReference>
<evidence type="ECO:0000313" key="9">
    <source>
        <dbReference type="Proteomes" id="UP000198386"/>
    </source>
</evidence>
<dbReference type="InterPro" id="IPR036271">
    <property type="entry name" value="Tet_transcr_reg_TetR-rel_C_sf"/>
</dbReference>
<dbReference type="Pfam" id="PF00440">
    <property type="entry name" value="TetR_N"/>
    <property type="match status" value="1"/>
</dbReference>
<evidence type="ECO:0000256" key="5">
    <source>
        <dbReference type="PROSITE-ProRule" id="PRU00335"/>
    </source>
</evidence>
<dbReference type="Pfam" id="PF02909">
    <property type="entry name" value="TetR_C_1"/>
    <property type="match status" value="1"/>
</dbReference>
<dbReference type="InterPro" id="IPR009057">
    <property type="entry name" value="Homeodomain-like_sf"/>
</dbReference>
<name>A0A239C3J6_9ACTN</name>
<gene>
    <name evidence="8" type="ORF">SAMN04488107_1578</name>
</gene>
<dbReference type="Gene3D" id="1.10.10.60">
    <property type="entry name" value="Homeodomain-like"/>
    <property type="match status" value="1"/>
</dbReference>